<dbReference type="Proteomes" id="UP000789702">
    <property type="component" value="Unassembled WGS sequence"/>
</dbReference>
<evidence type="ECO:0000313" key="2">
    <source>
        <dbReference type="Proteomes" id="UP000789702"/>
    </source>
</evidence>
<gene>
    <name evidence="1" type="ORF">DHETER_LOCUS9208</name>
</gene>
<evidence type="ECO:0000313" key="1">
    <source>
        <dbReference type="EMBL" id="CAG8649182.1"/>
    </source>
</evidence>
<organism evidence="1 2">
    <name type="scientific">Dentiscutata heterogama</name>
    <dbReference type="NCBI Taxonomy" id="1316150"/>
    <lineage>
        <taxon>Eukaryota</taxon>
        <taxon>Fungi</taxon>
        <taxon>Fungi incertae sedis</taxon>
        <taxon>Mucoromycota</taxon>
        <taxon>Glomeromycotina</taxon>
        <taxon>Glomeromycetes</taxon>
        <taxon>Diversisporales</taxon>
        <taxon>Gigasporaceae</taxon>
        <taxon>Dentiscutata</taxon>
    </lineage>
</organism>
<sequence length="193" mass="22050">VWISPKYKSYVLNQMAINEGSYVCEVLTPLFSIALGDLSVKDKTWRICDMASWPDTIPKGDSRITYRPDLIFIAYLNNQRIDLLNMETGNNLRIYNMYMEYGILKNCLLTQATIPLHAVSANTVYPLIHSLLTLRTAIICTLQKLSIYLENKLENSDNSDEQIAKTINPPKRHKSNLKLKSKRSSDFKNVSTS</sequence>
<keyword evidence="2" id="KW-1185">Reference proteome</keyword>
<comment type="caution">
    <text evidence="1">The sequence shown here is derived from an EMBL/GenBank/DDBJ whole genome shotgun (WGS) entry which is preliminary data.</text>
</comment>
<reference evidence="1" key="1">
    <citation type="submission" date="2021-06" db="EMBL/GenBank/DDBJ databases">
        <authorList>
            <person name="Kallberg Y."/>
            <person name="Tangrot J."/>
            <person name="Rosling A."/>
        </authorList>
    </citation>
    <scope>NUCLEOTIDE SEQUENCE</scope>
    <source>
        <strain evidence="1">IL203A</strain>
    </source>
</reference>
<proteinExistence type="predicted"/>
<feature type="non-terminal residue" evidence="1">
    <location>
        <position position="1"/>
    </location>
</feature>
<accession>A0ACA9NEF1</accession>
<dbReference type="EMBL" id="CAJVPU010015833">
    <property type="protein sequence ID" value="CAG8649182.1"/>
    <property type="molecule type" value="Genomic_DNA"/>
</dbReference>
<protein>
    <submittedName>
        <fullName evidence="1">12622_t:CDS:1</fullName>
    </submittedName>
</protein>
<name>A0ACA9NEF1_9GLOM</name>